<protein>
    <recommendedName>
        <fullName evidence="3 10">Azurin</fullName>
    </recommendedName>
</protein>
<evidence type="ECO:0000256" key="1">
    <source>
        <dbReference type="ARBA" id="ARBA00002770"/>
    </source>
</evidence>
<dbReference type="GO" id="GO:0042597">
    <property type="term" value="C:periplasmic space"/>
    <property type="evidence" value="ECO:0007669"/>
    <property type="project" value="UniProtKB-SubCell"/>
</dbReference>
<evidence type="ECO:0000256" key="4">
    <source>
        <dbReference type="ARBA" id="ARBA00022448"/>
    </source>
</evidence>
<reference evidence="12 13" key="1">
    <citation type="submission" date="2015-09" db="EMBL/GenBank/DDBJ databases">
        <title>Genome announcement of multiple Pseudomonas syringae strains.</title>
        <authorList>
            <person name="Thakur S."/>
            <person name="Wang P.W."/>
            <person name="Gong Y."/>
            <person name="Weir B.S."/>
            <person name="Guttman D.S."/>
        </authorList>
    </citation>
    <scope>NUCLEOTIDE SEQUENCE [LARGE SCALE GENOMIC DNA]</scope>
    <source>
        <strain evidence="12 13">ICMP3882</strain>
    </source>
</reference>
<proteinExistence type="predicted"/>
<dbReference type="Gene3D" id="2.60.40.420">
    <property type="entry name" value="Cupredoxins - blue copper proteins"/>
    <property type="match status" value="1"/>
</dbReference>
<dbReference type="PANTHER" id="PTHR38439">
    <property type="entry name" value="AURACYANIN-B"/>
    <property type="match status" value="1"/>
</dbReference>
<dbReference type="SUPFAM" id="SSF49503">
    <property type="entry name" value="Cupredoxins"/>
    <property type="match status" value="1"/>
</dbReference>
<comment type="function">
    <text evidence="1 10">Transfers electrons from cytochrome c551 to cytochrome oxidase.</text>
</comment>
<evidence type="ECO:0000259" key="11">
    <source>
        <dbReference type="Pfam" id="PF00127"/>
    </source>
</evidence>
<organism evidence="12 13">
    <name type="scientific">Pseudomonas syringae pv. ribicola</name>
    <dbReference type="NCBI Taxonomy" id="55398"/>
    <lineage>
        <taxon>Bacteria</taxon>
        <taxon>Pseudomonadati</taxon>
        <taxon>Pseudomonadota</taxon>
        <taxon>Gammaproteobacteria</taxon>
        <taxon>Pseudomonadales</taxon>
        <taxon>Pseudomonadaceae</taxon>
        <taxon>Pseudomonas</taxon>
    </lineage>
</organism>
<evidence type="ECO:0000256" key="2">
    <source>
        <dbReference type="ARBA" id="ARBA00004418"/>
    </source>
</evidence>
<comment type="subcellular location">
    <subcellularLocation>
        <location evidence="2 10">Periplasm</location>
    </subcellularLocation>
</comment>
<evidence type="ECO:0000256" key="6">
    <source>
        <dbReference type="ARBA" id="ARBA00022764"/>
    </source>
</evidence>
<dbReference type="InterPro" id="IPR000923">
    <property type="entry name" value="BlueCu_1"/>
</dbReference>
<dbReference type="PANTHER" id="PTHR38439:SF2">
    <property type="entry name" value="OUTER MEMBRANE PROTEIN H.8"/>
    <property type="match status" value="1"/>
</dbReference>
<dbReference type="PATRIC" id="fig|55398.3.peg.1161"/>
<comment type="caution">
    <text evidence="12">The sequence shown here is derived from an EMBL/GenBank/DDBJ whole genome shotgun (WGS) entry which is preliminary data.</text>
</comment>
<dbReference type="GO" id="GO:0005507">
    <property type="term" value="F:copper ion binding"/>
    <property type="evidence" value="ECO:0007669"/>
    <property type="project" value="UniProtKB-UniRule"/>
</dbReference>
<accession>A0A0N8SPA3</accession>
<dbReference type="AlphaFoldDB" id="A0A0N8SPA3"/>
<evidence type="ECO:0000256" key="3">
    <source>
        <dbReference type="ARBA" id="ARBA00014744"/>
    </source>
</evidence>
<dbReference type="EMBL" id="LJRF01000135">
    <property type="protein sequence ID" value="KPY45832.1"/>
    <property type="molecule type" value="Genomic_DNA"/>
</dbReference>
<dbReference type="Pfam" id="PF00127">
    <property type="entry name" value="Copper-bind"/>
    <property type="match status" value="1"/>
</dbReference>
<name>A0A0N8SPA3_PSESI</name>
<keyword evidence="7 10" id="KW-0249">Electron transport</keyword>
<dbReference type="FunFam" id="2.60.40.420:FF:000040">
    <property type="entry name" value="Azurin"/>
    <property type="match status" value="1"/>
</dbReference>
<evidence type="ECO:0000313" key="13">
    <source>
        <dbReference type="Proteomes" id="UP000050554"/>
    </source>
</evidence>
<keyword evidence="9" id="KW-1015">Disulfide bond</keyword>
<evidence type="ECO:0000256" key="9">
    <source>
        <dbReference type="ARBA" id="ARBA00023157"/>
    </source>
</evidence>
<gene>
    <name evidence="12" type="ORF">ALO47_00927</name>
</gene>
<evidence type="ECO:0000256" key="10">
    <source>
        <dbReference type="RuleBase" id="RU363017"/>
    </source>
</evidence>
<keyword evidence="8 10" id="KW-0186">Copper</keyword>
<sequence>MRLSLAIGTPPLFDALFSIVAFKSEVPALEIQMIRKLVAISLLTLASGQLLAAECSTTIDSTDQMMYDKKAIEIDKSCKSFTVNLTHSGSLPKNVMGHNWVLSKKADAQGVTTDGMSVGIDKDYIKEGDPRVIAHTKIIGAGEKDSVTFDVSKLDPAESYEFFCTFPGHIAMMKGSVTLK</sequence>
<dbReference type="Proteomes" id="UP000050554">
    <property type="component" value="Unassembled WGS sequence"/>
</dbReference>
<keyword evidence="4 10" id="KW-0813">Transport</keyword>
<dbReference type="PROSITE" id="PS00196">
    <property type="entry name" value="COPPER_BLUE"/>
    <property type="match status" value="1"/>
</dbReference>
<dbReference type="GO" id="GO:0009055">
    <property type="term" value="F:electron transfer activity"/>
    <property type="evidence" value="ECO:0007669"/>
    <property type="project" value="InterPro"/>
</dbReference>
<keyword evidence="6 10" id="KW-0574">Periplasm</keyword>
<dbReference type="InterPro" id="IPR014068">
    <property type="entry name" value="Azurin"/>
</dbReference>
<dbReference type="InterPro" id="IPR028871">
    <property type="entry name" value="BlueCu_1_BS"/>
</dbReference>
<dbReference type="InterPro" id="IPR050845">
    <property type="entry name" value="Cu-binding_ET"/>
</dbReference>
<dbReference type="InterPro" id="IPR008972">
    <property type="entry name" value="Cupredoxin"/>
</dbReference>
<evidence type="ECO:0000313" key="12">
    <source>
        <dbReference type="EMBL" id="KPY45832.1"/>
    </source>
</evidence>
<feature type="domain" description="Blue (type 1) copper" evidence="11">
    <location>
        <begin position="53"/>
        <end position="180"/>
    </location>
</feature>
<dbReference type="NCBIfam" id="TIGR02695">
    <property type="entry name" value="azurin"/>
    <property type="match status" value="1"/>
</dbReference>
<keyword evidence="5 10" id="KW-0479">Metal-binding</keyword>
<evidence type="ECO:0000256" key="8">
    <source>
        <dbReference type="ARBA" id="ARBA00023008"/>
    </source>
</evidence>
<evidence type="ECO:0000256" key="5">
    <source>
        <dbReference type="ARBA" id="ARBA00022723"/>
    </source>
</evidence>
<evidence type="ECO:0000256" key="7">
    <source>
        <dbReference type="ARBA" id="ARBA00022982"/>
    </source>
</evidence>
<dbReference type="CDD" id="cd13922">
    <property type="entry name" value="Azurin"/>
    <property type="match status" value="1"/>
</dbReference>